<dbReference type="InterPro" id="IPR037730">
    <property type="entry name" value="IMP2"/>
</dbReference>
<dbReference type="GO" id="GO:0006465">
    <property type="term" value="P:signal peptide processing"/>
    <property type="evidence" value="ECO:0007669"/>
    <property type="project" value="InterPro"/>
</dbReference>
<dbReference type="AlphaFoldDB" id="A0A5C3NH32"/>
<reference evidence="13 14" key="1">
    <citation type="journal article" date="2019" name="Nat. Ecol. Evol.">
        <title>Megaphylogeny resolves global patterns of mushroom evolution.</title>
        <authorList>
            <person name="Varga T."/>
            <person name="Krizsan K."/>
            <person name="Foldi C."/>
            <person name="Dima B."/>
            <person name="Sanchez-Garcia M."/>
            <person name="Sanchez-Ramirez S."/>
            <person name="Szollosi G.J."/>
            <person name="Szarkandi J.G."/>
            <person name="Papp V."/>
            <person name="Albert L."/>
            <person name="Andreopoulos W."/>
            <person name="Angelini C."/>
            <person name="Antonin V."/>
            <person name="Barry K.W."/>
            <person name="Bougher N.L."/>
            <person name="Buchanan P."/>
            <person name="Buyck B."/>
            <person name="Bense V."/>
            <person name="Catcheside P."/>
            <person name="Chovatia M."/>
            <person name="Cooper J."/>
            <person name="Damon W."/>
            <person name="Desjardin D."/>
            <person name="Finy P."/>
            <person name="Geml J."/>
            <person name="Haridas S."/>
            <person name="Hughes K."/>
            <person name="Justo A."/>
            <person name="Karasinski D."/>
            <person name="Kautmanova I."/>
            <person name="Kiss B."/>
            <person name="Kocsube S."/>
            <person name="Kotiranta H."/>
            <person name="LaButti K.M."/>
            <person name="Lechner B.E."/>
            <person name="Liimatainen K."/>
            <person name="Lipzen A."/>
            <person name="Lukacs Z."/>
            <person name="Mihaltcheva S."/>
            <person name="Morgado L.N."/>
            <person name="Niskanen T."/>
            <person name="Noordeloos M.E."/>
            <person name="Ohm R.A."/>
            <person name="Ortiz-Santana B."/>
            <person name="Ovrebo C."/>
            <person name="Racz N."/>
            <person name="Riley R."/>
            <person name="Savchenko A."/>
            <person name="Shiryaev A."/>
            <person name="Soop K."/>
            <person name="Spirin V."/>
            <person name="Szebenyi C."/>
            <person name="Tomsovsky M."/>
            <person name="Tulloss R.E."/>
            <person name="Uehling J."/>
            <person name="Grigoriev I.V."/>
            <person name="Vagvolgyi C."/>
            <person name="Papp T."/>
            <person name="Martin F.M."/>
            <person name="Miettinen O."/>
            <person name="Hibbett D.S."/>
            <person name="Nagy L.G."/>
        </authorList>
    </citation>
    <scope>NUCLEOTIDE SEQUENCE [LARGE SCALE GENOMIC DNA]</scope>
    <source>
        <strain evidence="13 14">OMC1185</strain>
    </source>
</reference>
<evidence type="ECO:0000259" key="12">
    <source>
        <dbReference type="Pfam" id="PF10502"/>
    </source>
</evidence>
<keyword evidence="4" id="KW-0645">Protease</keyword>
<dbReference type="GO" id="GO:0042720">
    <property type="term" value="C:mitochondrial inner membrane peptidase complex"/>
    <property type="evidence" value="ECO:0007669"/>
    <property type="project" value="InterPro"/>
</dbReference>
<dbReference type="PRINTS" id="PR00727">
    <property type="entry name" value="LEADERPTASE"/>
</dbReference>
<dbReference type="CDD" id="cd06530">
    <property type="entry name" value="S26_SPase_I"/>
    <property type="match status" value="1"/>
</dbReference>
<dbReference type="GO" id="GO:0006627">
    <property type="term" value="P:protein processing involved in protein targeting to mitochondrion"/>
    <property type="evidence" value="ECO:0007669"/>
    <property type="project" value="InterPro"/>
</dbReference>
<keyword evidence="7" id="KW-0378">Hydrolase</keyword>
<name>A0A5C3NH32_9AGAM</name>
<keyword evidence="5" id="KW-0812">Transmembrane</keyword>
<keyword evidence="14" id="KW-1185">Reference proteome</keyword>
<dbReference type="PANTHER" id="PTHR46041">
    <property type="entry name" value="MITOCHONDRIAL INNER MEMBRANE PROTEASE SUBUNIT 2"/>
    <property type="match status" value="1"/>
</dbReference>
<feature type="active site" evidence="11">
    <location>
        <position position="119"/>
    </location>
</feature>
<keyword evidence="9" id="KW-0496">Mitochondrion</keyword>
<feature type="active site" evidence="11">
    <location>
        <position position="70"/>
    </location>
</feature>
<evidence type="ECO:0000313" key="13">
    <source>
        <dbReference type="EMBL" id="TFK55796.1"/>
    </source>
</evidence>
<evidence type="ECO:0000256" key="5">
    <source>
        <dbReference type="ARBA" id="ARBA00022692"/>
    </source>
</evidence>
<dbReference type="OrthoDB" id="308440at2759"/>
<evidence type="ECO:0000256" key="6">
    <source>
        <dbReference type="ARBA" id="ARBA00022792"/>
    </source>
</evidence>
<dbReference type="EMBL" id="ML213504">
    <property type="protein sequence ID" value="TFK55796.1"/>
    <property type="molecule type" value="Genomic_DNA"/>
</dbReference>
<keyword evidence="10" id="KW-0472">Membrane</keyword>
<evidence type="ECO:0000256" key="4">
    <source>
        <dbReference type="ARBA" id="ARBA00022670"/>
    </source>
</evidence>
<dbReference type="Pfam" id="PF10502">
    <property type="entry name" value="Peptidase_S26"/>
    <property type="match status" value="2"/>
</dbReference>
<evidence type="ECO:0000256" key="9">
    <source>
        <dbReference type="ARBA" id="ARBA00023128"/>
    </source>
</evidence>
<protein>
    <recommendedName>
        <fullName evidence="3">Mitochondrial inner membrane protease subunit 2</fullName>
    </recommendedName>
</protein>
<dbReference type="STRING" id="5364.A0A5C3NH32"/>
<dbReference type="InterPro" id="IPR019533">
    <property type="entry name" value="Peptidase_S26"/>
</dbReference>
<evidence type="ECO:0000256" key="8">
    <source>
        <dbReference type="ARBA" id="ARBA00022989"/>
    </source>
</evidence>
<organism evidence="13 14">
    <name type="scientific">Heliocybe sulcata</name>
    <dbReference type="NCBI Taxonomy" id="5364"/>
    <lineage>
        <taxon>Eukaryota</taxon>
        <taxon>Fungi</taxon>
        <taxon>Dikarya</taxon>
        <taxon>Basidiomycota</taxon>
        <taxon>Agaricomycotina</taxon>
        <taxon>Agaricomycetes</taxon>
        <taxon>Gloeophyllales</taxon>
        <taxon>Gloeophyllaceae</taxon>
        <taxon>Heliocybe</taxon>
    </lineage>
</organism>
<dbReference type="SUPFAM" id="SSF51306">
    <property type="entry name" value="LexA/Signal peptidase"/>
    <property type="match status" value="1"/>
</dbReference>
<evidence type="ECO:0000256" key="7">
    <source>
        <dbReference type="ARBA" id="ARBA00022801"/>
    </source>
</evidence>
<evidence type="ECO:0000256" key="3">
    <source>
        <dbReference type="ARBA" id="ARBA00013650"/>
    </source>
</evidence>
<dbReference type="InterPro" id="IPR036286">
    <property type="entry name" value="LexA/Signal_pep-like_sf"/>
</dbReference>
<dbReference type="Gene3D" id="2.10.109.10">
    <property type="entry name" value="Umud Fragment, subunit A"/>
    <property type="match status" value="1"/>
</dbReference>
<comment type="similarity">
    <text evidence="2">Belongs to the peptidase S26 family. IMP2 subfamily.</text>
</comment>
<dbReference type="InterPro" id="IPR000223">
    <property type="entry name" value="Pept_S26A_signal_pept_1"/>
</dbReference>
<evidence type="ECO:0000313" key="14">
    <source>
        <dbReference type="Proteomes" id="UP000305948"/>
    </source>
</evidence>
<sequence length="226" mass="26131">MDTMKFLFRSVFKSGLKPRFQRLRRMHSAWTSFTSGRPALRWSFIGVFWLPTAIVFTKYFAVVKQVSGPSMQPTLNPNSSPLRDVVICDRYHAKVEPHYERGDIVTVWSPSDPQKLFIKRIIATAGDTVKTLPPYPDLEVRIPEGHVWVEGDERFNSDDSNIFGPVPISLIDAKLLYIIFPIERIGPVPARITVREDPPRGRAWRHDMAAIERQQWRESRVTKRSE</sequence>
<feature type="domain" description="Peptidase S26" evidence="12">
    <location>
        <begin position="42"/>
        <end position="130"/>
    </location>
</feature>
<accession>A0A5C3NH32</accession>
<gene>
    <name evidence="13" type="ORF">OE88DRAFT_659495</name>
</gene>
<dbReference type="GO" id="GO:0004252">
    <property type="term" value="F:serine-type endopeptidase activity"/>
    <property type="evidence" value="ECO:0007669"/>
    <property type="project" value="InterPro"/>
</dbReference>
<dbReference type="Proteomes" id="UP000305948">
    <property type="component" value="Unassembled WGS sequence"/>
</dbReference>
<keyword evidence="8" id="KW-1133">Transmembrane helix</keyword>
<proteinExistence type="inferred from homology"/>
<evidence type="ECO:0000256" key="2">
    <source>
        <dbReference type="ARBA" id="ARBA00007066"/>
    </source>
</evidence>
<evidence type="ECO:0000256" key="10">
    <source>
        <dbReference type="ARBA" id="ARBA00023136"/>
    </source>
</evidence>
<evidence type="ECO:0000256" key="11">
    <source>
        <dbReference type="PIRSR" id="PIRSR600223-1"/>
    </source>
</evidence>
<dbReference type="PANTHER" id="PTHR46041:SF2">
    <property type="entry name" value="MITOCHONDRIAL INNER MEMBRANE PROTEASE SUBUNIT 2"/>
    <property type="match status" value="1"/>
</dbReference>
<keyword evidence="6" id="KW-0999">Mitochondrion inner membrane</keyword>
<feature type="domain" description="Peptidase S26" evidence="12">
    <location>
        <begin position="140"/>
        <end position="176"/>
    </location>
</feature>
<comment type="subcellular location">
    <subcellularLocation>
        <location evidence="1">Mitochondrion inner membrane</location>
        <topology evidence="1">Single-pass membrane protein</topology>
    </subcellularLocation>
</comment>
<evidence type="ECO:0000256" key="1">
    <source>
        <dbReference type="ARBA" id="ARBA00004434"/>
    </source>
</evidence>